<dbReference type="EMBL" id="KN880544">
    <property type="protein sequence ID" value="KIY66783.1"/>
    <property type="molecule type" value="Genomic_DNA"/>
</dbReference>
<dbReference type="Proteomes" id="UP000054007">
    <property type="component" value="Unassembled WGS sequence"/>
</dbReference>
<dbReference type="PANTHER" id="PTHR40465">
    <property type="entry name" value="CHROMOSOME 1, WHOLE GENOME SHOTGUN SEQUENCE"/>
    <property type="match status" value="1"/>
</dbReference>
<evidence type="ECO:0000313" key="5">
    <source>
        <dbReference type="Proteomes" id="UP000054007"/>
    </source>
</evidence>
<feature type="transmembrane region" description="Helical" evidence="2">
    <location>
        <begin position="196"/>
        <end position="217"/>
    </location>
</feature>
<keyword evidence="2" id="KW-1133">Transmembrane helix</keyword>
<dbReference type="AlphaFoldDB" id="A0A0D7B8A9"/>
<feature type="transmembrane region" description="Helical" evidence="2">
    <location>
        <begin position="90"/>
        <end position="110"/>
    </location>
</feature>
<dbReference type="OrthoDB" id="2989042at2759"/>
<gene>
    <name evidence="4" type="ORF">CYLTODRAFT_491195</name>
</gene>
<keyword evidence="2" id="KW-0812">Transmembrane</keyword>
<evidence type="ECO:0000313" key="4">
    <source>
        <dbReference type="EMBL" id="KIY66783.1"/>
    </source>
</evidence>
<reference evidence="4 5" key="1">
    <citation type="journal article" date="2015" name="Fungal Genet. Biol.">
        <title>Evolution of novel wood decay mechanisms in Agaricales revealed by the genome sequences of Fistulina hepatica and Cylindrobasidium torrendii.</title>
        <authorList>
            <person name="Floudas D."/>
            <person name="Held B.W."/>
            <person name="Riley R."/>
            <person name="Nagy L.G."/>
            <person name="Koehler G."/>
            <person name="Ransdell A.S."/>
            <person name="Younus H."/>
            <person name="Chow J."/>
            <person name="Chiniquy J."/>
            <person name="Lipzen A."/>
            <person name="Tritt A."/>
            <person name="Sun H."/>
            <person name="Haridas S."/>
            <person name="LaButti K."/>
            <person name="Ohm R.A."/>
            <person name="Kues U."/>
            <person name="Blanchette R.A."/>
            <person name="Grigoriev I.V."/>
            <person name="Minto R.E."/>
            <person name="Hibbett D.S."/>
        </authorList>
    </citation>
    <scope>NUCLEOTIDE SEQUENCE [LARGE SCALE GENOMIC DNA]</scope>
    <source>
        <strain evidence="4 5">FP15055 ss-10</strain>
    </source>
</reference>
<feature type="transmembrane region" description="Helical" evidence="2">
    <location>
        <begin position="117"/>
        <end position="140"/>
    </location>
</feature>
<evidence type="ECO:0000259" key="3">
    <source>
        <dbReference type="Pfam" id="PF20152"/>
    </source>
</evidence>
<keyword evidence="5" id="KW-1185">Reference proteome</keyword>
<sequence length="352" mass="39127">MHHPTNGNYSQFPESRTAANWTNLILCTTQVNIAIRYLQGKKQHPLYVWLVLCSLGVDVTCSIVGCANTWQYLVLSVEDPLVNIWELPVAIILNGFSAAFAQVFFVYRYYHLSHDKYLTFFILALVLVHTSSALATGITVATNPSVFNMRAYTLTIVTASSSIAPNVFISIGMIWITRALHTTFKRTRNILRRVAWYAVTCGFTTSLTAILAVTFLFANINGWFVLFWCQGRIYSLTVLANLIALRMSNQAENEMTIPSSFNFDSTDLSRSGVPVVNIAPLDADAHPYIRTVDDDGDKPGSSYRPGQSFNLSRSMPTRGAGDDMELENMDSFETTSHNATSTSKTHVDSDGQ</sequence>
<feature type="region of interest" description="Disordered" evidence="1">
    <location>
        <begin position="289"/>
        <end position="352"/>
    </location>
</feature>
<evidence type="ECO:0000256" key="2">
    <source>
        <dbReference type="SAM" id="Phobius"/>
    </source>
</evidence>
<keyword evidence="2" id="KW-0472">Membrane</keyword>
<feature type="compositionally biased region" description="Polar residues" evidence="1">
    <location>
        <begin position="331"/>
        <end position="344"/>
    </location>
</feature>
<dbReference type="PANTHER" id="PTHR40465:SF1">
    <property type="entry name" value="DUF6534 DOMAIN-CONTAINING PROTEIN"/>
    <property type="match status" value="1"/>
</dbReference>
<proteinExistence type="predicted"/>
<dbReference type="InterPro" id="IPR045339">
    <property type="entry name" value="DUF6534"/>
</dbReference>
<name>A0A0D7B8A9_9AGAR</name>
<feature type="transmembrane region" description="Helical" evidence="2">
    <location>
        <begin position="46"/>
        <end position="70"/>
    </location>
</feature>
<protein>
    <recommendedName>
        <fullName evidence="3">DUF6534 domain-containing protein</fullName>
    </recommendedName>
</protein>
<dbReference type="Pfam" id="PF20152">
    <property type="entry name" value="DUF6534"/>
    <property type="match status" value="1"/>
</dbReference>
<feature type="transmembrane region" description="Helical" evidence="2">
    <location>
        <begin position="223"/>
        <end position="245"/>
    </location>
</feature>
<dbReference type="STRING" id="1314674.A0A0D7B8A9"/>
<feature type="transmembrane region" description="Helical" evidence="2">
    <location>
        <begin position="152"/>
        <end position="176"/>
    </location>
</feature>
<organism evidence="4 5">
    <name type="scientific">Cylindrobasidium torrendii FP15055 ss-10</name>
    <dbReference type="NCBI Taxonomy" id="1314674"/>
    <lineage>
        <taxon>Eukaryota</taxon>
        <taxon>Fungi</taxon>
        <taxon>Dikarya</taxon>
        <taxon>Basidiomycota</taxon>
        <taxon>Agaricomycotina</taxon>
        <taxon>Agaricomycetes</taxon>
        <taxon>Agaricomycetidae</taxon>
        <taxon>Agaricales</taxon>
        <taxon>Marasmiineae</taxon>
        <taxon>Physalacriaceae</taxon>
        <taxon>Cylindrobasidium</taxon>
    </lineage>
</organism>
<feature type="domain" description="DUF6534" evidence="3">
    <location>
        <begin position="163"/>
        <end position="243"/>
    </location>
</feature>
<feature type="compositionally biased region" description="Polar residues" evidence="1">
    <location>
        <begin position="304"/>
        <end position="315"/>
    </location>
</feature>
<accession>A0A0D7B8A9</accession>
<evidence type="ECO:0000256" key="1">
    <source>
        <dbReference type="SAM" id="MobiDB-lite"/>
    </source>
</evidence>